<dbReference type="InterPro" id="IPR011992">
    <property type="entry name" value="EF-hand-dom_pair"/>
</dbReference>
<dbReference type="PRINTS" id="PR01433">
    <property type="entry name" value="POLYCYSTIN2"/>
</dbReference>
<dbReference type="SUPFAM" id="SSF47473">
    <property type="entry name" value="EF-hand"/>
    <property type="match status" value="1"/>
</dbReference>
<feature type="transmembrane region" description="Helical" evidence="11">
    <location>
        <begin position="546"/>
        <end position="563"/>
    </location>
</feature>
<organism evidence="13 14">
    <name type="scientific">Durusdinium trenchii</name>
    <dbReference type="NCBI Taxonomy" id="1381693"/>
    <lineage>
        <taxon>Eukaryota</taxon>
        <taxon>Sar</taxon>
        <taxon>Alveolata</taxon>
        <taxon>Dinophyceae</taxon>
        <taxon>Suessiales</taxon>
        <taxon>Symbiodiniaceae</taxon>
        <taxon>Durusdinium</taxon>
    </lineage>
</organism>
<keyword evidence="14" id="KW-1185">Reference proteome</keyword>
<keyword evidence="6 11" id="KW-1133">Transmembrane helix</keyword>
<feature type="domain" description="EF-hand" evidence="12">
    <location>
        <begin position="78"/>
        <end position="113"/>
    </location>
</feature>
<evidence type="ECO:0000259" key="12">
    <source>
        <dbReference type="PROSITE" id="PS50222"/>
    </source>
</evidence>
<feature type="transmembrane region" description="Helical" evidence="11">
    <location>
        <begin position="454"/>
        <end position="478"/>
    </location>
</feature>
<evidence type="ECO:0000256" key="5">
    <source>
        <dbReference type="ARBA" id="ARBA00022837"/>
    </source>
</evidence>
<name>A0ABP0RER8_9DINO</name>
<dbReference type="Pfam" id="PF08016">
    <property type="entry name" value="PKD_channel"/>
    <property type="match status" value="1"/>
</dbReference>
<dbReference type="InterPro" id="IPR018247">
    <property type="entry name" value="EF_Hand_1_Ca_BS"/>
</dbReference>
<evidence type="ECO:0000256" key="11">
    <source>
        <dbReference type="SAM" id="Phobius"/>
    </source>
</evidence>
<evidence type="ECO:0000256" key="10">
    <source>
        <dbReference type="SAM" id="MobiDB-lite"/>
    </source>
</evidence>
<feature type="domain" description="EF-hand" evidence="12">
    <location>
        <begin position="42"/>
        <end position="77"/>
    </location>
</feature>
<dbReference type="PANTHER" id="PTHR10877:SF183">
    <property type="entry name" value="AT14535P-RELATED"/>
    <property type="match status" value="1"/>
</dbReference>
<evidence type="ECO:0000256" key="6">
    <source>
        <dbReference type="ARBA" id="ARBA00022989"/>
    </source>
</evidence>
<gene>
    <name evidence="13" type="ORF">CCMP2556_LOCUS46766</name>
</gene>
<evidence type="ECO:0000256" key="3">
    <source>
        <dbReference type="ARBA" id="ARBA00022673"/>
    </source>
</evidence>
<feature type="transmembrane region" description="Helical" evidence="11">
    <location>
        <begin position="655"/>
        <end position="673"/>
    </location>
</feature>
<evidence type="ECO:0000256" key="4">
    <source>
        <dbReference type="ARBA" id="ARBA00022692"/>
    </source>
</evidence>
<evidence type="ECO:0000256" key="9">
    <source>
        <dbReference type="SAM" id="Coils"/>
    </source>
</evidence>
<feature type="compositionally biased region" description="Basic and acidic residues" evidence="10">
    <location>
        <begin position="864"/>
        <end position="877"/>
    </location>
</feature>
<dbReference type="SMART" id="SM00054">
    <property type="entry name" value="EFh"/>
    <property type="match status" value="2"/>
</dbReference>
<comment type="caution">
    <text evidence="13">The sequence shown here is derived from an EMBL/GenBank/DDBJ whole genome shotgun (WGS) entry which is preliminary data.</text>
</comment>
<feature type="transmembrane region" description="Helical" evidence="11">
    <location>
        <begin position="589"/>
        <end position="610"/>
    </location>
</feature>
<dbReference type="PANTHER" id="PTHR10877">
    <property type="entry name" value="POLYCYSTIN FAMILY MEMBER"/>
    <property type="match status" value="1"/>
</dbReference>
<protein>
    <recommendedName>
        <fullName evidence="12">EF-hand domain-containing protein</fullName>
    </recommendedName>
</protein>
<keyword evidence="3" id="KW-0107">Calcium channel</keyword>
<reference evidence="13 14" key="1">
    <citation type="submission" date="2024-02" db="EMBL/GenBank/DDBJ databases">
        <authorList>
            <person name="Chen Y."/>
            <person name="Shah S."/>
            <person name="Dougan E. K."/>
            <person name="Thang M."/>
            <person name="Chan C."/>
        </authorList>
    </citation>
    <scope>NUCLEOTIDE SEQUENCE [LARGE SCALE GENOMIC DNA]</scope>
</reference>
<accession>A0ABP0RER8</accession>
<dbReference type="EMBL" id="CAXAMN010025851">
    <property type="protein sequence ID" value="CAK9098739.1"/>
    <property type="molecule type" value="Genomic_DNA"/>
</dbReference>
<dbReference type="CDD" id="cd00051">
    <property type="entry name" value="EFh"/>
    <property type="match status" value="1"/>
</dbReference>
<evidence type="ECO:0000313" key="14">
    <source>
        <dbReference type="Proteomes" id="UP001642484"/>
    </source>
</evidence>
<dbReference type="InterPro" id="IPR003915">
    <property type="entry name" value="PKD_2"/>
</dbReference>
<feature type="transmembrane region" description="Helical" evidence="11">
    <location>
        <begin position="415"/>
        <end position="433"/>
    </location>
</feature>
<evidence type="ECO:0000256" key="1">
    <source>
        <dbReference type="ARBA" id="ARBA00004541"/>
    </source>
</evidence>
<feature type="region of interest" description="Disordered" evidence="10">
    <location>
        <begin position="158"/>
        <end position="177"/>
    </location>
</feature>
<keyword evidence="8" id="KW-0968">Cytoplasmic vesicle</keyword>
<feature type="coiled-coil region" evidence="9">
    <location>
        <begin position="907"/>
        <end position="948"/>
    </location>
</feature>
<dbReference type="Pfam" id="PF13499">
    <property type="entry name" value="EF-hand_7"/>
    <property type="match status" value="1"/>
</dbReference>
<keyword evidence="3" id="KW-0813">Transport</keyword>
<proteinExistence type="predicted"/>
<keyword evidence="7 11" id="KW-0472">Membrane</keyword>
<keyword evidence="5" id="KW-0106">Calcium</keyword>
<dbReference type="InterPro" id="IPR002048">
    <property type="entry name" value="EF_hand_dom"/>
</dbReference>
<evidence type="ECO:0000256" key="8">
    <source>
        <dbReference type="ARBA" id="ARBA00023329"/>
    </source>
</evidence>
<keyword evidence="4 11" id="KW-0812">Transmembrane</keyword>
<dbReference type="PROSITE" id="PS00018">
    <property type="entry name" value="EF_HAND_1"/>
    <property type="match status" value="1"/>
</dbReference>
<dbReference type="Gene3D" id="1.10.238.10">
    <property type="entry name" value="EF-hand"/>
    <property type="match status" value="1"/>
</dbReference>
<evidence type="ECO:0000256" key="7">
    <source>
        <dbReference type="ARBA" id="ARBA00023136"/>
    </source>
</evidence>
<keyword evidence="9" id="KW-0175">Coiled coil</keyword>
<sequence>MDALPEWFIQNLSAEELVEARREKLQHLELWQKLNAGQLYQVARKDVDELFAIFDVEGSGEISIEELMEINKVEGLVLTSSDVEALGRDADKDGSGLISAKELYKAMIQGEVAYNLVKKSINQESFAQQLAPGECLIDDLIEWMRLLDVFATAAAGPSSNLRTRRGPTGASDRPWRPCGVSTATAWGQLPFGSARHPSNEYETNSDLWSLPQTICLFAVFQWCATSHIPVRTNWRMAKNFDVAEFGSYKFSFIYDYTSLWDFFEHTFLEQHANQDLKLTTPARYFMRNQMLGASRFRRLYTLPQDCPLPDYLKKVYYPFPLPFLNKCHKRGEQLVDDRFLLYHERLDTLKRRLRSWGDEYWLDDNTTSISVDTIYMNPALGTWTFEQLTWFFENNGYLHHVQTTETFLIEPYKDWSAVIPDVLFILILMRILYFEMKEFVPAMATGLDGIMNYLQLWNIVDWLTISWGIVCALLWLIALLQLDGLQPAIEELPLPVFDAIIETVNIINKTYLAPQQLNAVMTHEDYYGRLARVFDAFQAVSIWNESVRLVAVLYLFILMLKFFKSFKANKRLNVVINTLTHSVKDVSHFAIVFATIFLCYAWAAHVFFGWSIEAASSMFGAAYWRWSGAVDSRDMEDLTDVGRVLGYAYTLSYEFLVLNLLFGILFGLVFEAYGRTRAEAGKTDTLLAQIRKSITEMRRKKDFVNDYYMICALEDEDAPAHPGEIVTIRSLLEAFRNNKMTKENAEYIINHVRDFKMSKSHEVEVGLMDALKLVGRMRTISLKSTLRTESLLKQLKDESQRPQEMRYRCIMAGFDPDNTEEMQEFIRASTLQALEEDHPLPNAVVNQAAAGPQQSKLSINSRTFSREHSSKEGTKDVIDDTAEERTVKEKRILSKADGLEAAVQSMHEQHLQSVQAIAEELQEYQLQSSEFEEELSTLERAVRGYSRKGQEGASQLEERFRDANLHVVQDLPDRLFKLSQMAKASRQVVESGKAGFSSDPLKRLESRIAALFQHSQTFLDQAEAQHDLYLLLDRLISTVALMGKG</sequence>
<keyword evidence="3" id="KW-0407">Ion channel</keyword>
<dbReference type="PROSITE" id="PS50222">
    <property type="entry name" value="EF_HAND_2"/>
    <property type="match status" value="2"/>
</dbReference>
<dbReference type="InterPro" id="IPR051223">
    <property type="entry name" value="Polycystin"/>
</dbReference>
<keyword evidence="3" id="KW-0406">Ion transport</keyword>
<evidence type="ECO:0000313" key="13">
    <source>
        <dbReference type="EMBL" id="CAK9098739.1"/>
    </source>
</evidence>
<keyword evidence="3" id="KW-0109">Calcium transport</keyword>
<dbReference type="Proteomes" id="UP001642484">
    <property type="component" value="Unassembled WGS sequence"/>
</dbReference>
<feature type="compositionally biased region" description="Polar residues" evidence="10">
    <location>
        <begin position="852"/>
        <end position="863"/>
    </location>
</feature>
<dbReference type="InterPro" id="IPR013122">
    <property type="entry name" value="PKD1_2_channel"/>
</dbReference>
<feature type="region of interest" description="Disordered" evidence="10">
    <location>
        <begin position="849"/>
        <end position="877"/>
    </location>
</feature>
<evidence type="ECO:0000256" key="2">
    <source>
        <dbReference type="ARBA" id="ARBA00004651"/>
    </source>
</evidence>
<comment type="subcellular location">
    <subcellularLocation>
        <location evidence="2">Cell membrane</location>
        <topology evidence="2">Multi-pass membrane protein</topology>
    </subcellularLocation>
    <subcellularLocation>
        <location evidence="1">Cytoplasmic vesicle</location>
    </subcellularLocation>
</comment>